<dbReference type="InterPro" id="IPR040129">
    <property type="entry name" value="Lin-15B-like"/>
</dbReference>
<evidence type="ECO:0000313" key="3">
    <source>
        <dbReference type="WBParaSite" id="Csp11.Scaffold522.g2867.t1"/>
    </source>
</evidence>
<reference evidence="3" key="1">
    <citation type="submission" date="2016-11" db="UniProtKB">
        <authorList>
            <consortium name="WormBaseParasite"/>
        </authorList>
    </citation>
    <scope>IDENTIFICATION</scope>
</reference>
<evidence type="ECO:0000259" key="1">
    <source>
        <dbReference type="Pfam" id="PF25375"/>
    </source>
</evidence>
<name>A0A1I7T6G1_9PELO</name>
<dbReference type="Proteomes" id="UP000095282">
    <property type="component" value="Unplaced"/>
</dbReference>
<dbReference type="PANTHER" id="PTHR22716">
    <property type="entry name" value="ETS CLASS TRANSCRIPTION FACTOR-RELATED-RELATED"/>
    <property type="match status" value="1"/>
</dbReference>
<dbReference type="GO" id="GO:0040027">
    <property type="term" value="P:negative regulation of vulval development"/>
    <property type="evidence" value="ECO:0007669"/>
    <property type="project" value="InterPro"/>
</dbReference>
<proteinExistence type="predicted"/>
<evidence type="ECO:0000313" key="2">
    <source>
        <dbReference type="Proteomes" id="UP000095282"/>
    </source>
</evidence>
<feature type="domain" description="Lin-15A/B-like" evidence="1">
    <location>
        <begin position="70"/>
        <end position="185"/>
    </location>
</feature>
<accession>A0A1I7T6G1</accession>
<dbReference type="AlphaFoldDB" id="A0A1I7T6G1"/>
<organism evidence="2 3">
    <name type="scientific">Caenorhabditis tropicalis</name>
    <dbReference type="NCBI Taxonomy" id="1561998"/>
    <lineage>
        <taxon>Eukaryota</taxon>
        <taxon>Metazoa</taxon>
        <taxon>Ecdysozoa</taxon>
        <taxon>Nematoda</taxon>
        <taxon>Chromadorea</taxon>
        <taxon>Rhabditida</taxon>
        <taxon>Rhabditina</taxon>
        <taxon>Rhabditomorpha</taxon>
        <taxon>Rhabditoidea</taxon>
        <taxon>Rhabditidae</taxon>
        <taxon>Peloderinae</taxon>
        <taxon>Caenorhabditis</taxon>
    </lineage>
</organism>
<keyword evidence="2" id="KW-1185">Reference proteome</keyword>
<dbReference type="WBParaSite" id="Csp11.Scaffold522.g2867.t1">
    <property type="protein sequence ID" value="Csp11.Scaffold522.g2867.t1"/>
    <property type="gene ID" value="Csp11.Scaffold522.g2867"/>
</dbReference>
<sequence>MDLKDLVAQPWENEQLYECLGDQMKEIKEEPTDSWKRAEEPQPLEELEQMPKLEPMVERPSGPHIIKKFTCSLCSEKQLNYKIKEIQTENDKLVIIVGFLVCKYVELNQAVQLMESEAKLLVCNQHIPMVVDEILKLVGVQDHEQFPQNYAIQQLMTIVDSVQTSITAIQFWTMFNGFVHNVGKILEVLEE</sequence>
<dbReference type="Pfam" id="PF25375">
    <property type="entry name" value="Lin-15B"/>
    <property type="match status" value="1"/>
</dbReference>
<dbReference type="InterPro" id="IPR057432">
    <property type="entry name" value="Lin-15A/B-like_dom"/>
</dbReference>
<protein>
    <submittedName>
        <fullName evidence="3">MIF4G_like_2 domain-containing protein</fullName>
    </submittedName>
</protein>